<sequence>MDKLTDDTMPPKRAWNKTQLIAWLESRDIAFTLPCSKAELLELAFSNVPKKKYVVDEAARVFDIKILRLPVKHCCLNPIEITWSNMKNYVRDNNVNFRLSEVETLSSQWMAALDPETSSGFYREAERFEDVFKKSDAQAEELENELIDEDKKVDSDQDTDSFEDDD</sequence>
<dbReference type="PANTHER" id="PTHR33939">
    <property type="entry name" value="PROTEIN CBG22215"/>
    <property type="match status" value="1"/>
</dbReference>
<dbReference type="EMBL" id="CAJOBA010001137">
    <property type="protein sequence ID" value="CAF3578511.1"/>
    <property type="molecule type" value="Genomic_DNA"/>
</dbReference>
<feature type="region of interest" description="Disordered" evidence="1">
    <location>
        <begin position="143"/>
        <end position="166"/>
    </location>
</feature>
<evidence type="ECO:0000313" key="2">
    <source>
        <dbReference type="EMBL" id="CAF0795492.1"/>
    </source>
</evidence>
<name>A0A8S2D3I7_9BILA</name>
<dbReference type="AlphaFoldDB" id="A0A8S2D3I7"/>
<evidence type="ECO:0000313" key="4">
    <source>
        <dbReference type="Proteomes" id="UP000677228"/>
    </source>
</evidence>
<dbReference type="EMBL" id="CAJNOK010001137">
    <property type="protein sequence ID" value="CAF0795492.1"/>
    <property type="molecule type" value="Genomic_DNA"/>
</dbReference>
<accession>A0A8S2D3I7</accession>
<comment type="caution">
    <text evidence="2">The sequence shown here is derived from an EMBL/GenBank/DDBJ whole genome shotgun (WGS) entry which is preliminary data.</text>
</comment>
<reference evidence="2" key="1">
    <citation type="submission" date="2021-02" db="EMBL/GenBank/DDBJ databases">
        <authorList>
            <person name="Nowell W R."/>
        </authorList>
    </citation>
    <scope>NUCLEOTIDE SEQUENCE</scope>
</reference>
<gene>
    <name evidence="2" type="ORF">OVA965_LOCUS4362</name>
    <name evidence="3" type="ORF">TMI583_LOCUS4360</name>
</gene>
<organism evidence="2 4">
    <name type="scientific">Didymodactylos carnosus</name>
    <dbReference type="NCBI Taxonomy" id="1234261"/>
    <lineage>
        <taxon>Eukaryota</taxon>
        <taxon>Metazoa</taxon>
        <taxon>Spiralia</taxon>
        <taxon>Gnathifera</taxon>
        <taxon>Rotifera</taxon>
        <taxon>Eurotatoria</taxon>
        <taxon>Bdelloidea</taxon>
        <taxon>Philodinida</taxon>
        <taxon>Philodinidae</taxon>
        <taxon>Didymodactylos</taxon>
    </lineage>
</organism>
<evidence type="ECO:0000256" key="1">
    <source>
        <dbReference type="SAM" id="MobiDB-lite"/>
    </source>
</evidence>
<proteinExistence type="predicted"/>
<dbReference type="Proteomes" id="UP000682733">
    <property type="component" value="Unassembled WGS sequence"/>
</dbReference>
<protein>
    <submittedName>
        <fullName evidence="2">Uncharacterized protein</fullName>
    </submittedName>
</protein>
<dbReference type="InterPro" id="IPR036397">
    <property type="entry name" value="RNaseH_sf"/>
</dbReference>
<dbReference type="GO" id="GO:0003676">
    <property type="term" value="F:nucleic acid binding"/>
    <property type="evidence" value="ECO:0007669"/>
    <property type="project" value="InterPro"/>
</dbReference>
<feature type="compositionally biased region" description="Acidic residues" evidence="1">
    <location>
        <begin position="156"/>
        <end position="166"/>
    </location>
</feature>
<dbReference type="Proteomes" id="UP000677228">
    <property type="component" value="Unassembled WGS sequence"/>
</dbReference>
<evidence type="ECO:0000313" key="3">
    <source>
        <dbReference type="EMBL" id="CAF3578511.1"/>
    </source>
</evidence>
<dbReference type="Gene3D" id="3.30.420.10">
    <property type="entry name" value="Ribonuclease H-like superfamily/Ribonuclease H"/>
    <property type="match status" value="1"/>
</dbReference>
<dbReference type="PANTHER" id="PTHR33939:SF1">
    <property type="entry name" value="DUF4371 DOMAIN-CONTAINING PROTEIN"/>
    <property type="match status" value="1"/>
</dbReference>